<evidence type="ECO:0000313" key="1">
    <source>
        <dbReference type="EMBL" id="KAF2463983.1"/>
    </source>
</evidence>
<organism evidence="1 2">
    <name type="scientific">Lindgomyces ingoldianus</name>
    <dbReference type="NCBI Taxonomy" id="673940"/>
    <lineage>
        <taxon>Eukaryota</taxon>
        <taxon>Fungi</taxon>
        <taxon>Dikarya</taxon>
        <taxon>Ascomycota</taxon>
        <taxon>Pezizomycotina</taxon>
        <taxon>Dothideomycetes</taxon>
        <taxon>Pleosporomycetidae</taxon>
        <taxon>Pleosporales</taxon>
        <taxon>Lindgomycetaceae</taxon>
        <taxon>Lindgomyces</taxon>
    </lineage>
</organism>
<sequence length="1109" mass="121216">MASYLPNNSYGAYGGYGGSTHQYAYNLQDHTVQQLPSGVFFQSSQIGADGEEFEVLEKGIDPLNIFPTFYNLDSGFVSNTTDGAPTPSTSSEARCLPLLDVNIDVDVQFTIAKTKVTQTFTNLSSYVIRETNYSFPLYDGSAVISFRCHVGEDKLLEGAIKPKEIAKQEFREAVAKQKVAALLEEHTPEVFETKLGNIPARSFVKVEITYVNELKADIGGEGVLVTLPTSMAPRYGAPPPQMLPSSTTDKNGLHITVHVHASVSLRKLESRTHPISVEMGAAGTIGKPAAVSSFGDLVRGADKSDNEFDPKKAKATLSERNVTLGRDFVLLILASGSSMVASGAQLEEASGAELQSAMKLTLNPRDIFSSYVEPESFNGEIIFIADRSGSMHGLTMDTLKDALDVFLKSLTEGVRFNIYSFGSSFTSLWPQSQPYTDDNVEAAVQHVSTFRANMGGTEILRPIKDAVQKRIVMENFTTQIICLTDGEVWSEAEVREFVSGTRLELKDAVRFFALGIGNKVSHRLVEGIGTEGGGFAEVIVVDGRGRLEGRVMRMLKGALTPASYDCELEFDGRSTYAASSSNEGSSFMQAPYKILPLHPFSRTTIYFLFDNKYSADLKVVTLKSSTPSGEHISVKIPVVKAAANTYIVHHLAAKAIVMDLETGKSWLHSTLTNSKVADAAAKDLGERLAVNYHITSKWTSFVAREKKGNEENTGRLYKAPRRDLAELNKRRTAPTAQFLQAHRQAVLATTGPWYTGSPPLKSYVPPYVSSGSTAGASRRTALSHTSDLVNSPEAPSPKLGEQFPEPYAGSDSVRHAFQDEDGSRSVSSLSVSNKSGEIEQCFSMFSKTSKIKEKNSVGALNMGGNSLSSADFSSFPSLTMYDSHTLVSGESPVPHDDQRQQLRRPQQQLERSFDLPVQVQYGSCRAGSVEALKSELDVEEDDLSSYTQLSYTIKPMSKSMASANSSPDSNDASMALNLRNVIRMQSAQGSFRLPPSLLTAICSHFTAGIMSMLEATLASYSNSNGEDMKTKLGDTLEFLLQTMLVVTWIKLACAPDKEIWELLVWKAERWIGKMVGEVNTWSGKVVGVREVQRRLGDYVREQWIDSHVA</sequence>
<protein>
    <submittedName>
        <fullName evidence="1">Uncharacterized protein</fullName>
    </submittedName>
</protein>
<evidence type="ECO:0000313" key="2">
    <source>
        <dbReference type="Proteomes" id="UP000799755"/>
    </source>
</evidence>
<keyword evidence="2" id="KW-1185">Reference proteome</keyword>
<dbReference type="Proteomes" id="UP000799755">
    <property type="component" value="Unassembled WGS sequence"/>
</dbReference>
<dbReference type="EMBL" id="MU003542">
    <property type="protein sequence ID" value="KAF2463983.1"/>
    <property type="molecule type" value="Genomic_DNA"/>
</dbReference>
<name>A0ACB6QAM2_9PLEO</name>
<comment type="caution">
    <text evidence="1">The sequence shown here is derived from an EMBL/GenBank/DDBJ whole genome shotgun (WGS) entry which is preliminary data.</text>
</comment>
<reference evidence="1" key="1">
    <citation type="journal article" date="2020" name="Stud. Mycol.">
        <title>101 Dothideomycetes genomes: a test case for predicting lifestyles and emergence of pathogens.</title>
        <authorList>
            <person name="Haridas S."/>
            <person name="Albert R."/>
            <person name="Binder M."/>
            <person name="Bloem J."/>
            <person name="Labutti K."/>
            <person name="Salamov A."/>
            <person name="Andreopoulos B."/>
            <person name="Baker S."/>
            <person name="Barry K."/>
            <person name="Bills G."/>
            <person name="Bluhm B."/>
            <person name="Cannon C."/>
            <person name="Castanera R."/>
            <person name="Culley D."/>
            <person name="Daum C."/>
            <person name="Ezra D."/>
            <person name="Gonzalez J."/>
            <person name="Henrissat B."/>
            <person name="Kuo A."/>
            <person name="Liang C."/>
            <person name="Lipzen A."/>
            <person name="Lutzoni F."/>
            <person name="Magnuson J."/>
            <person name="Mondo S."/>
            <person name="Nolan M."/>
            <person name="Ohm R."/>
            <person name="Pangilinan J."/>
            <person name="Park H.-J."/>
            <person name="Ramirez L."/>
            <person name="Alfaro M."/>
            <person name="Sun H."/>
            <person name="Tritt A."/>
            <person name="Yoshinaga Y."/>
            <person name="Zwiers L.-H."/>
            <person name="Turgeon B."/>
            <person name="Goodwin S."/>
            <person name="Spatafora J."/>
            <person name="Crous P."/>
            <person name="Grigoriev I."/>
        </authorList>
    </citation>
    <scope>NUCLEOTIDE SEQUENCE</scope>
    <source>
        <strain evidence="1">ATCC 200398</strain>
    </source>
</reference>
<gene>
    <name evidence="1" type="ORF">BDR25DRAFT_297284</name>
</gene>
<proteinExistence type="predicted"/>
<accession>A0ACB6QAM2</accession>